<dbReference type="PROSITE" id="PS50110">
    <property type="entry name" value="RESPONSE_REGULATORY"/>
    <property type="match status" value="1"/>
</dbReference>
<proteinExistence type="predicted"/>
<keyword evidence="4" id="KW-1185">Reference proteome</keyword>
<dbReference type="InterPro" id="IPR052893">
    <property type="entry name" value="TCS_response_regulator"/>
</dbReference>
<organism evidence="3 4">
    <name type="scientific">Dokdonia pacifica</name>
    <dbReference type="NCBI Taxonomy" id="1627892"/>
    <lineage>
        <taxon>Bacteria</taxon>
        <taxon>Pseudomonadati</taxon>
        <taxon>Bacteroidota</taxon>
        <taxon>Flavobacteriia</taxon>
        <taxon>Flavobacteriales</taxon>
        <taxon>Flavobacteriaceae</taxon>
        <taxon>Dokdonia</taxon>
    </lineage>
</organism>
<evidence type="ECO:0000313" key="4">
    <source>
        <dbReference type="Proteomes" id="UP000198379"/>
    </source>
</evidence>
<name>A0A238WE42_9FLAO</name>
<keyword evidence="1" id="KW-0597">Phosphoprotein</keyword>
<dbReference type="Pfam" id="PF00072">
    <property type="entry name" value="Response_reg"/>
    <property type="match status" value="1"/>
</dbReference>
<dbReference type="SUPFAM" id="SSF52172">
    <property type="entry name" value="CheY-like"/>
    <property type="match status" value="1"/>
</dbReference>
<dbReference type="Proteomes" id="UP000198379">
    <property type="component" value="Unassembled WGS sequence"/>
</dbReference>
<feature type="modified residue" description="4-aspartylphosphate" evidence="1">
    <location>
        <position position="66"/>
    </location>
</feature>
<evidence type="ECO:0000259" key="2">
    <source>
        <dbReference type="PROSITE" id="PS50110"/>
    </source>
</evidence>
<dbReference type="OrthoDB" id="673128at2"/>
<dbReference type="InterPro" id="IPR011006">
    <property type="entry name" value="CheY-like_superfamily"/>
</dbReference>
<gene>
    <name evidence="3" type="ORF">SAMN06265376_101990</name>
</gene>
<protein>
    <submittedName>
        <fullName evidence="3">Response regulator receiver domain-containing protein</fullName>
    </submittedName>
</protein>
<reference evidence="3 4" key="1">
    <citation type="submission" date="2017-06" db="EMBL/GenBank/DDBJ databases">
        <authorList>
            <person name="Kim H.J."/>
            <person name="Triplett B.A."/>
        </authorList>
    </citation>
    <scope>NUCLEOTIDE SEQUENCE [LARGE SCALE GENOMIC DNA]</scope>
    <source>
        <strain evidence="3 4">DSM 25597</strain>
    </source>
</reference>
<sequence>MKYPIEMACIIDDDDMYVNLITKILDMKNLVKNLLIFKNGKEALDYFVGALKKLEERKIPQVILLDLNMPVMNGWQFLSSLSEYDFPELKDSTLYIVSSSINPVDMERSKTIGLVTDFLIKPVTMDQLSEIFMDKSA</sequence>
<dbReference type="GO" id="GO:0000160">
    <property type="term" value="P:phosphorelay signal transduction system"/>
    <property type="evidence" value="ECO:0007669"/>
    <property type="project" value="InterPro"/>
</dbReference>
<dbReference type="PANTHER" id="PTHR44520:SF2">
    <property type="entry name" value="RESPONSE REGULATOR RCP1"/>
    <property type="match status" value="1"/>
</dbReference>
<evidence type="ECO:0000313" key="3">
    <source>
        <dbReference type="EMBL" id="SNR44856.1"/>
    </source>
</evidence>
<evidence type="ECO:0000256" key="1">
    <source>
        <dbReference type="PROSITE-ProRule" id="PRU00169"/>
    </source>
</evidence>
<dbReference type="Gene3D" id="3.40.50.2300">
    <property type="match status" value="1"/>
</dbReference>
<accession>A0A238WE42</accession>
<dbReference type="AlphaFoldDB" id="A0A238WE42"/>
<dbReference type="RefSeq" id="WP_089370292.1">
    <property type="nucleotide sequence ID" value="NZ_BMEP01000003.1"/>
</dbReference>
<dbReference type="SMART" id="SM00448">
    <property type="entry name" value="REC"/>
    <property type="match status" value="1"/>
</dbReference>
<feature type="domain" description="Response regulatory" evidence="2">
    <location>
        <begin position="7"/>
        <end position="136"/>
    </location>
</feature>
<dbReference type="InterPro" id="IPR001789">
    <property type="entry name" value="Sig_transdc_resp-reg_receiver"/>
</dbReference>
<dbReference type="EMBL" id="FZNY01000001">
    <property type="protein sequence ID" value="SNR44856.1"/>
    <property type="molecule type" value="Genomic_DNA"/>
</dbReference>
<dbReference type="PANTHER" id="PTHR44520">
    <property type="entry name" value="RESPONSE REGULATOR RCP1-RELATED"/>
    <property type="match status" value="1"/>
</dbReference>